<gene>
    <name evidence="1" type="ORF">F8154_13200</name>
</gene>
<dbReference type="OrthoDB" id="1822642at2"/>
<dbReference type="AlphaFoldDB" id="A0A6I0FCF0"/>
<sequence length="68" mass="7785">MNTANNAFVEVCSYCLSKNVKRDVPYGRFVTVKTNPFTSHQTYAEICLDCGSILRSYIQLQEQEMKSL</sequence>
<reference evidence="1 2" key="1">
    <citation type="submission" date="2019-10" db="EMBL/GenBank/DDBJ databases">
        <title>Alkaliphilus serpentinus sp. nov. and Alkaliphilus pronyensis sp. nov., two novel anaerobic alkaliphilic species isolated from the serpentinized-hosted hydrothermal field of the Prony Bay (New Caledonia).</title>
        <authorList>
            <person name="Postec A."/>
        </authorList>
    </citation>
    <scope>NUCLEOTIDE SEQUENCE [LARGE SCALE GENOMIC DNA]</scope>
    <source>
        <strain evidence="1 2">LacV</strain>
    </source>
</reference>
<comment type="caution">
    <text evidence="1">The sequence shown here is derived from an EMBL/GenBank/DDBJ whole genome shotgun (WGS) entry which is preliminary data.</text>
</comment>
<evidence type="ECO:0000313" key="1">
    <source>
        <dbReference type="EMBL" id="KAB3531028.1"/>
    </source>
</evidence>
<name>A0A6I0FCF0_9FIRM</name>
<evidence type="ECO:0000313" key="2">
    <source>
        <dbReference type="Proteomes" id="UP000432715"/>
    </source>
</evidence>
<dbReference type="EMBL" id="WBZC01000061">
    <property type="protein sequence ID" value="KAB3531028.1"/>
    <property type="molecule type" value="Genomic_DNA"/>
</dbReference>
<proteinExistence type="predicted"/>
<protein>
    <submittedName>
        <fullName evidence="1">Uncharacterized protein</fullName>
    </submittedName>
</protein>
<keyword evidence="2" id="KW-1185">Reference proteome</keyword>
<dbReference type="RefSeq" id="WP_151862089.1">
    <property type="nucleotide sequence ID" value="NZ_WBZC01000061.1"/>
</dbReference>
<dbReference type="Proteomes" id="UP000432715">
    <property type="component" value="Unassembled WGS sequence"/>
</dbReference>
<accession>A0A6I0FCF0</accession>
<organism evidence="1 2">
    <name type="scientific">Alkaliphilus pronyensis</name>
    <dbReference type="NCBI Taxonomy" id="1482732"/>
    <lineage>
        <taxon>Bacteria</taxon>
        <taxon>Bacillati</taxon>
        <taxon>Bacillota</taxon>
        <taxon>Clostridia</taxon>
        <taxon>Peptostreptococcales</taxon>
        <taxon>Natronincolaceae</taxon>
        <taxon>Alkaliphilus</taxon>
    </lineage>
</organism>